<accession>A0A9J6FXE5</accession>
<proteinExistence type="predicted"/>
<reference evidence="1 2" key="1">
    <citation type="journal article" date="2020" name="Cell">
        <title>Large-Scale Comparative Analyses of Tick Genomes Elucidate Their Genetic Diversity and Vector Capacities.</title>
        <authorList>
            <consortium name="Tick Genome and Microbiome Consortium (TIGMIC)"/>
            <person name="Jia N."/>
            <person name="Wang J."/>
            <person name="Shi W."/>
            <person name="Du L."/>
            <person name="Sun Y."/>
            <person name="Zhan W."/>
            <person name="Jiang J.F."/>
            <person name="Wang Q."/>
            <person name="Zhang B."/>
            <person name="Ji P."/>
            <person name="Bell-Sakyi L."/>
            <person name="Cui X.M."/>
            <person name="Yuan T.T."/>
            <person name="Jiang B.G."/>
            <person name="Yang W.F."/>
            <person name="Lam T.T."/>
            <person name="Chang Q.C."/>
            <person name="Ding S.J."/>
            <person name="Wang X.J."/>
            <person name="Zhu J.G."/>
            <person name="Ruan X.D."/>
            <person name="Zhao L."/>
            <person name="Wei J.T."/>
            <person name="Ye R.Z."/>
            <person name="Que T.C."/>
            <person name="Du C.H."/>
            <person name="Zhou Y.H."/>
            <person name="Cheng J.X."/>
            <person name="Dai P.F."/>
            <person name="Guo W.B."/>
            <person name="Han X.H."/>
            <person name="Huang E.J."/>
            <person name="Li L.F."/>
            <person name="Wei W."/>
            <person name="Gao Y.C."/>
            <person name="Liu J.Z."/>
            <person name="Shao H.Z."/>
            <person name="Wang X."/>
            <person name="Wang C.C."/>
            <person name="Yang T.C."/>
            <person name="Huo Q.B."/>
            <person name="Li W."/>
            <person name="Chen H.Y."/>
            <person name="Chen S.E."/>
            <person name="Zhou L.G."/>
            <person name="Ni X.B."/>
            <person name="Tian J.H."/>
            <person name="Sheng Y."/>
            <person name="Liu T."/>
            <person name="Pan Y.S."/>
            <person name="Xia L.Y."/>
            <person name="Li J."/>
            <person name="Zhao F."/>
            <person name="Cao W.C."/>
        </authorList>
    </citation>
    <scope>NUCLEOTIDE SEQUENCE [LARGE SCALE GENOMIC DNA]</scope>
    <source>
        <strain evidence="1">HaeL-2018</strain>
    </source>
</reference>
<evidence type="ECO:0000313" key="2">
    <source>
        <dbReference type="Proteomes" id="UP000821853"/>
    </source>
</evidence>
<organism evidence="1 2">
    <name type="scientific">Haemaphysalis longicornis</name>
    <name type="common">Bush tick</name>
    <dbReference type="NCBI Taxonomy" id="44386"/>
    <lineage>
        <taxon>Eukaryota</taxon>
        <taxon>Metazoa</taxon>
        <taxon>Ecdysozoa</taxon>
        <taxon>Arthropoda</taxon>
        <taxon>Chelicerata</taxon>
        <taxon>Arachnida</taxon>
        <taxon>Acari</taxon>
        <taxon>Parasitiformes</taxon>
        <taxon>Ixodida</taxon>
        <taxon>Ixodoidea</taxon>
        <taxon>Ixodidae</taxon>
        <taxon>Haemaphysalinae</taxon>
        <taxon>Haemaphysalis</taxon>
    </lineage>
</organism>
<dbReference type="AlphaFoldDB" id="A0A9J6FXE5"/>
<gene>
    <name evidence="1" type="ORF">HPB48_006317</name>
</gene>
<comment type="caution">
    <text evidence="1">The sequence shown here is derived from an EMBL/GenBank/DDBJ whole genome shotgun (WGS) entry which is preliminary data.</text>
</comment>
<dbReference type="EMBL" id="JABSTR010000005">
    <property type="protein sequence ID" value="KAH9370798.1"/>
    <property type="molecule type" value="Genomic_DNA"/>
</dbReference>
<dbReference type="Proteomes" id="UP000821853">
    <property type="component" value="Chromosome 3"/>
</dbReference>
<dbReference type="VEuPathDB" id="VectorBase:HLOH_040553"/>
<keyword evidence="2" id="KW-1185">Reference proteome</keyword>
<name>A0A9J6FXE5_HAELO</name>
<evidence type="ECO:0000313" key="1">
    <source>
        <dbReference type="EMBL" id="KAH9370798.1"/>
    </source>
</evidence>
<protein>
    <submittedName>
        <fullName evidence="1">Uncharacterized protein</fullName>
    </submittedName>
</protein>
<sequence>MASFRGVVPLARSADDGHGLRSPLVVVVAGQRLVIPVQVTLQGVPLDGGDKHHRPCPVPGIAREGDVAHVAGDVRRADEDLLRVRALDDTLDQDDVHHGLVQRKFRGEVEVSA</sequence>